<protein>
    <recommendedName>
        <fullName evidence="1">Amine oxidase domain-containing protein</fullName>
    </recommendedName>
</protein>
<evidence type="ECO:0000313" key="2">
    <source>
        <dbReference type="EMBL" id="KAL1122730.1"/>
    </source>
</evidence>
<organism evidence="2 3">
    <name type="scientific">Ranatra chinensis</name>
    <dbReference type="NCBI Taxonomy" id="642074"/>
    <lineage>
        <taxon>Eukaryota</taxon>
        <taxon>Metazoa</taxon>
        <taxon>Ecdysozoa</taxon>
        <taxon>Arthropoda</taxon>
        <taxon>Hexapoda</taxon>
        <taxon>Insecta</taxon>
        <taxon>Pterygota</taxon>
        <taxon>Neoptera</taxon>
        <taxon>Paraneoptera</taxon>
        <taxon>Hemiptera</taxon>
        <taxon>Heteroptera</taxon>
        <taxon>Panheteroptera</taxon>
        <taxon>Nepomorpha</taxon>
        <taxon>Nepidae</taxon>
        <taxon>Ranatrinae</taxon>
        <taxon>Ranatra</taxon>
    </lineage>
</organism>
<dbReference type="PANTHER" id="PTHR10742">
    <property type="entry name" value="FLAVIN MONOAMINE OXIDASE"/>
    <property type="match status" value="1"/>
</dbReference>
<name>A0ABD0Y5R3_9HEMI</name>
<accession>A0ABD0Y5R3</accession>
<dbReference type="Gene3D" id="3.50.50.60">
    <property type="entry name" value="FAD/NAD(P)-binding domain"/>
    <property type="match status" value="1"/>
</dbReference>
<comment type="caution">
    <text evidence="2">The sequence shown here is derived from an EMBL/GenBank/DDBJ whole genome shotgun (WGS) entry which is preliminary data.</text>
</comment>
<reference evidence="2 3" key="1">
    <citation type="submission" date="2024-07" db="EMBL/GenBank/DDBJ databases">
        <title>Chromosome-level genome assembly of the water stick insect Ranatra chinensis (Heteroptera: Nepidae).</title>
        <authorList>
            <person name="Liu X."/>
        </authorList>
    </citation>
    <scope>NUCLEOTIDE SEQUENCE [LARGE SCALE GENOMIC DNA]</scope>
    <source>
        <strain evidence="2">Cailab_2021Rc</strain>
        <tissue evidence="2">Muscle</tissue>
    </source>
</reference>
<sequence>MFGDARVIVVGGGIAGIAAATRLIENGFDNVTILEAGNRLGGRINTVPFGETCVDLGAHWVHGEKDNPVFSLASPLGLLESSRDLENMRFVLSDGSHLTLDAGLRLFERCSIVLDDLTALKEFRGSVADYLRSRYDELLQDVELSPDDSKAFFDWMSRFECSIEGCNSLDEASATGLASYKQCDGDPVICWKKGGYSTLIDILLSREIDLGTKTRLNSVVTHVDWSGTDTDGGNVKLRCADGSEHYADHIVLTVSLGVLKQDSIAFKPPLPANKVNAIKGLEIGTVNKIYLYYENQWWPDDCSGFSFLYKDKNSSEKKSERSWTDEVIGFYAEKNSPRVLCGWVVGEAARNVEKLTDSEVAEACTNLLRTFVGHEFSVPQPAAIVRSNWFSNPHFRGSYSFRSMHTEEMKTSASDLAEPLVNNKGLQVLLFAGEATHECFYSTVHGAMESGWREADRIINMYTK</sequence>
<dbReference type="Proteomes" id="UP001558652">
    <property type="component" value="Unassembled WGS sequence"/>
</dbReference>
<dbReference type="Gene3D" id="3.90.660.10">
    <property type="match status" value="1"/>
</dbReference>
<dbReference type="SUPFAM" id="SSF54373">
    <property type="entry name" value="FAD-linked reductases, C-terminal domain"/>
    <property type="match status" value="1"/>
</dbReference>
<dbReference type="InterPro" id="IPR050281">
    <property type="entry name" value="Flavin_monoamine_oxidase"/>
</dbReference>
<keyword evidence="3" id="KW-1185">Reference proteome</keyword>
<feature type="domain" description="Amine oxidase" evidence="1">
    <location>
        <begin position="14"/>
        <end position="459"/>
    </location>
</feature>
<dbReference type="InterPro" id="IPR036188">
    <property type="entry name" value="FAD/NAD-bd_sf"/>
</dbReference>
<dbReference type="PANTHER" id="PTHR10742:SF398">
    <property type="entry name" value="AMINE OXIDASE DOMAIN-CONTAINING PROTEIN-RELATED"/>
    <property type="match status" value="1"/>
</dbReference>
<evidence type="ECO:0000313" key="3">
    <source>
        <dbReference type="Proteomes" id="UP001558652"/>
    </source>
</evidence>
<evidence type="ECO:0000259" key="1">
    <source>
        <dbReference type="Pfam" id="PF01593"/>
    </source>
</evidence>
<dbReference type="AlphaFoldDB" id="A0ABD0Y5R3"/>
<proteinExistence type="predicted"/>
<dbReference type="EMBL" id="JBFDAA010000013">
    <property type="protein sequence ID" value="KAL1122730.1"/>
    <property type="molecule type" value="Genomic_DNA"/>
</dbReference>
<dbReference type="Pfam" id="PF01593">
    <property type="entry name" value="Amino_oxidase"/>
    <property type="match status" value="1"/>
</dbReference>
<gene>
    <name evidence="2" type="ORF">AAG570_003057</name>
</gene>
<dbReference type="SUPFAM" id="SSF51905">
    <property type="entry name" value="FAD/NAD(P)-binding domain"/>
    <property type="match status" value="1"/>
</dbReference>
<dbReference type="InterPro" id="IPR002937">
    <property type="entry name" value="Amino_oxidase"/>
</dbReference>